<dbReference type="PANTHER" id="PTHR37558">
    <property type="entry name" value="HTH CENPB-TYPE DOMAIN-CONTAINING PROTEIN"/>
    <property type="match status" value="1"/>
</dbReference>
<evidence type="ECO:0000313" key="3">
    <source>
        <dbReference type="Proteomes" id="UP000481153"/>
    </source>
</evidence>
<comment type="caution">
    <text evidence="2">The sequence shown here is derived from an EMBL/GenBank/DDBJ whole genome shotgun (WGS) entry which is preliminary data.</text>
</comment>
<sequence>MATRWTDEDDLALLTQANNDRPFLLEKDIMKGWDSLAATLLRMPGFSRLNVDGKKASHRFHLLLEKHESFQKESTRLSGVDQEYTEKHSLLDDLVALRNDSVAVKKTKQDSIAAEKSRPEEGARHIRDEAMKTCGKRKKSENDQEGATPTKKSFLLEYQKEELVLERERPALKREKMMQDAEEKEKDREERKEIRDEQRKHMEQLLGLVRSCIAKSLP</sequence>
<feature type="compositionally biased region" description="Basic and acidic residues" evidence="1">
    <location>
        <begin position="108"/>
        <end position="131"/>
    </location>
</feature>
<dbReference type="PANTHER" id="PTHR37558:SF1">
    <property type="entry name" value="HTH CENPB-TYPE DOMAIN-CONTAINING PROTEIN"/>
    <property type="match status" value="1"/>
</dbReference>
<evidence type="ECO:0000256" key="1">
    <source>
        <dbReference type="SAM" id="MobiDB-lite"/>
    </source>
</evidence>
<dbReference type="Proteomes" id="UP000481153">
    <property type="component" value="Unassembled WGS sequence"/>
</dbReference>
<proteinExistence type="predicted"/>
<protein>
    <recommendedName>
        <fullName evidence="4">Myb-like domain-containing protein</fullName>
    </recommendedName>
</protein>
<organism evidence="2 3">
    <name type="scientific">Aphanomyces euteiches</name>
    <dbReference type="NCBI Taxonomy" id="100861"/>
    <lineage>
        <taxon>Eukaryota</taxon>
        <taxon>Sar</taxon>
        <taxon>Stramenopiles</taxon>
        <taxon>Oomycota</taxon>
        <taxon>Saprolegniomycetes</taxon>
        <taxon>Saprolegniales</taxon>
        <taxon>Verrucalvaceae</taxon>
        <taxon>Aphanomyces</taxon>
    </lineage>
</organism>
<keyword evidence="3" id="KW-1185">Reference proteome</keyword>
<evidence type="ECO:0008006" key="4">
    <source>
        <dbReference type="Google" id="ProtNLM"/>
    </source>
</evidence>
<accession>A0A6G0X444</accession>
<dbReference type="VEuPathDB" id="FungiDB:AeMF1_004896"/>
<feature type="region of interest" description="Disordered" evidence="1">
    <location>
        <begin position="168"/>
        <end position="198"/>
    </location>
</feature>
<dbReference type="AlphaFoldDB" id="A0A6G0X444"/>
<gene>
    <name evidence="2" type="ORF">Ae201684_008738</name>
</gene>
<name>A0A6G0X444_9STRA</name>
<feature type="region of interest" description="Disordered" evidence="1">
    <location>
        <begin position="108"/>
        <end position="153"/>
    </location>
</feature>
<dbReference type="EMBL" id="VJMJ01000109">
    <property type="protein sequence ID" value="KAF0734670.1"/>
    <property type="molecule type" value="Genomic_DNA"/>
</dbReference>
<evidence type="ECO:0000313" key="2">
    <source>
        <dbReference type="EMBL" id="KAF0734670.1"/>
    </source>
</evidence>
<reference evidence="2 3" key="1">
    <citation type="submission" date="2019-07" db="EMBL/GenBank/DDBJ databases">
        <title>Genomics analysis of Aphanomyces spp. identifies a new class of oomycete effector associated with host adaptation.</title>
        <authorList>
            <person name="Gaulin E."/>
        </authorList>
    </citation>
    <scope>NUCLEOTIDE SEQUENCE [LARGE SCALE GENOMIC DNA]</scope>
    <source>
        <strain evidence="2 3">ATCC 201684</strain>
    </source>
</reference>